<keyword evidence="3" id="KW-1185">Reference proteome</keyword>
<evidence type="ECO:0008006" key="4">
    <source>
        <dbReference type="Google" id="ProtNLM"/>
    </source>
</evidence>
<protein>
    <recommendedName>
        <fullName evidence="4">Tripartite tricarboxylate transporter family receptor</fullName>
    </recommendedName>
</protein>
<dbReference type="PANTHER" id="PTHR42928:SF5">
    <property type="entry name" value="BLR1237 PROTEIN"/>
    <property type="match status" value="1"/>
</dbReference>
<evidence type="ECO:0000256" key="1">
    <source>
        <dbReference type="ARBA" id="ARBA00006987"/>
    </source>
</evidence>
<dbReference type="Gene3D" id="3.40.190.150">
    <property type="entry name" value="Bordetella uptake gene, domain 1"/>
    <property type="match status" value="1"/>
</dbReference>
<dbReference type="PANTHER" id="PTHR42928">
    <property type="entry name" value="TRICARBOXYLATE-BINDING PROTEIN"/>
    <property type="match status" value="1"/>
</dbReference>
<dbReference type="InterPro" id="IPR042100">
    <property type="entry name" value="Bug_dom1"/>
</dbReference>
<evidence type="ECO:0000313" key="2">
    <source>
        <dbReference type="EMBL" id="MDR5893165.1"/>
    </source>
</evidence>
<sequence>MNNASLTRGKRMSRAMAVLAATGMTLGIATESPAEVTGFYEGKTLEILIPWAPGGGADQWGRYVAATIGPYLGDGASVQAVNRPGAGGVQGSNEFHLRTRSDGRTVLLQSAGQVFGYMYGSQGVRYDFREYEPVVAMAQGGAVYARSDLGVETPQDLWEVDELIYGEVSPQAIGSMALTAFALLDLPHEVVFGYESRGPARLALEQGETNIDFQTTTPYSASVEPLIEEELVVPLFSLGILDADGEVVRDPAFPDLPTVVEVYEERYGEAPSGVAWDAYRAVLSAGTIKMLWAKPDSPQASIEDLRGAFRLALQDEDFMADSVVANGPYDWLIGQEAYRAMSASLDVSEEALDFLRATFKERYGADL</sequence>
<dbReference type="EMBL" id="JARWAL010000008">
    <property type="protein sequence ID" value="MDR5893165.1"/>
    <property type="molecule type" value="Genomic_DNA"/>
</dbReference>
<dbReference type="Proteomes" id="UP001252270">
    <property type="component" value="Unassembled WGS sequence"/>
</dbReference>
<organism evidence="2 3">
    <name type="scientific">Halomonas mongoliensis</name>
    <dbReference type="NCBI Taxonomy" id="321265"/>
    <lineage>
        <taxon>Bacteria</taxon>
        <taxon>Pseudomonadati</taxon>
        <taxon>Pseudomonadota</taxon>
        <taxon>Gammaproteobacteria</taxon>
        <taxon>Oceanospirillales</taxon>
        <taxon>Halomonadaceae</taxon>
        <taxon>Halomonas</taxon>
    </lineage>
</organism>
<proteinExistence type="inferred from homology"/>
<dbReference type="Gene3D" id="3.40.190.10">
    <property type="entry name" value="Periplasmic binding protein-like II"/>
    <property type="match status" value="1"/>
</dbReference>
<comment type="similarity">
    <text evidence="1">Belongs to the UPF0065 (bug) family.</text>
</comment>
<gene>
    <name evidence="2" type="ORF">QC820_10100</name>
</gene>
<evidence type="ECO:0000313" key="3">
    <source>
        <dbReference type="Proteomes" id="UP001252270"/>
    </source>
</evidence>
<name>A0ABU1GMA8_9GAMM</name>
<accession>A0ABU1GMA8</accession>
<comment type="caution">
    <text evidence="2">The sequence shown here is derived from an EMBL/GenBank/DDBJ whole genome shotgun (WGS) entry which is preliminary data.</text>
</comment>
<reference evidence="2 3" key="1">
    <citation type="submission" date="2023-04" db="EMBL/GenBank/DDBJ databases">
        <title>A long-awaited taxogenomic arrangement of the family Halomonadaceae.</title>
        <authorList>
            <person name="De La Haba R."/>
            <person name="Chuvochina M."/>
            <person name="Wittouck S."/>
            <person name="Arahal D.R."/>
            <person name="Sanchez-Porro C."/>
            <person name="Hugenholtz P."/>
            <person name="Ventosa A."/>
        </authorList>
    </citation>
    <scope>NUCLEOTIDE SEQUENCE [LARGE SCALE GENOMIC DNA]</scope>
    <source>
        <strain evidence="2 3">DSM 17332</strain>
    </source>
</reference>
<dbReference type="RefSeq" id="WP_309636814.1">
    <property type="nucleotide sequence ID" value="NZ_JARWAL010000008.1"/>
</dbReference>
<dbReference type="InterPro" id="IPR005064">
    <property type="entry name" value="BUG"/>
</dbReference>